<protein>
    <submittedName>
        <fullName evidence="1">Uncharacterized protein</fullName>
    </submittedName>
</protein>
<gene>
    <name evidence="1" type="ORF">GCM10010411_01930</name>
</gene>
<dbReference type="EMBL" id="BAAATD010000001">
    <property type="protein sequence ID" value="GAA2573824.1"/>
    <property type="molecule type" value="Genomic_DNA"/>
</dbReference>
<dbReference type="Proteomes" id="UP001501509">
    <property type="component" value="Unassembled WGS sequence"/>
</dbReference>
<comment type="caution">
    <text evidence="1">The sequence shown here is derived from an EMBL/GenBank/DDBJ whole genome shotgun (WGS) entry which is preliminary data.</text>
</comment>
<evidence type="ECO:0000313" key="1">
    <source>
        <dbReference type="EMBL" id="GAA2573824.1"/>
    </source>
</evidence>
<name>A0ABN3PD43_9ACTN</name>
<organism evidence="1 2">
    <name type="scientific">Actinomadura fulvescens</name>
    <dbReference type="NCBI Taxonomy" id="46160"/>
    <lineage>
        <taxon>Bacteria</taxon>
        <taxon>Bacillati</taxon>
        <taxon>Actinomycetota</taxon>
        <taxon>Actinomycetes</taxon>
        <taxon>Streptosporangiales</taxon>
        <taxon>Thermomonosporaceae</taxon>
        <taxon>Actinomadura</taxon>
    </lineage>
</organism>
<reference evidence="1 2" key="1">
    <citation type="journal article" date="2019" name="Int. J. Syst. Evol. Microbiol.">
        <title>The Global Catalogue of Microorganisms (GCM) 10K type strain sequencing project: providing services to taxonomists for standard genome sequencing and annotation.</title>
        <authorList>
            <consortium name="The Broad Institute Genomics Platform"/>
            <consortium name="The Broad Institute Genome Sequencing Center for Infectious Disease"/>
            <person name="Wu L."/>
            <person name="Ma J."/>
        </authorList>
    </citation>
    <scope>NUCLEOTIDE SEQUENCE [LARGE SCALE GENOMIC DNA]</scope>
    <source>
        <strain evidence="1 2">JCM 6833</strain>
    </source>
</reference>
<accession>A0ABN3PD43</accession>
<proteinExistence type="predicted"/>
<evidence type="ECO:0000313" key="2">
    <source>
        <dbReference type="Proteomes" id="UP001501509"/>
    </source>
</evidence>
<keyword evidence="2" id="KW-1185">Reference proteome</keyword>
<sequence length="70" mass="8131">MLLRDPLLADRAEHFPVSVGERRRPPDEQPAQFQLGVIHNAKLYARSFYKVNAQPSQPDRLLVRSFDQLM</sequence>